<name>A0A7R9A5N9_9CRUS</name>
<dbReference type="Proteomes" id="UP000677054">
    <property type="component" value="Unassembled WGS sequence"/>
</dbReference>
<evidence type="ECO:0000313" key="2">
    <source>
        <dbReference type="Proteomes" id="UP000677054"/>
    </source>
</evidence>
<dbReference type="EMBL" id="CAJPEV010001405">
    <property type="protein sequence ID" value="CAG0892460.1"/>
    <property type="molecule type" value="Genomic_DNA"/>
</dbReference>
<keyword evidence="2" id="KW-1185">Reference proteome</keyword>
<dbReference type="EMBL" id="LR900922">
    <property type="protein sequence ID" value="CAD7247284.1"/>
    <property type="molecule type" value="Genomic_DNA"/>
</dbReference>
<proteinExistence type="predicted"/>
<evidence type="ECO:0000313" key="1">
    <source>
        <dbReference type="EMBL" id="CAD7247284.1"/>
    </source>
</evidence>
<organism evidence="1">
    <name type="scientific">Darwinula stevensoni</name>
    <dbReference type="NCBI Taxonomy" id="69355"/>
    <lineage>
        <taxon>Eukaryota</taxon>
        <taxon>Metazoa</taxon>
        <taxon>Ecdysozoa</taxon>
        <taxon>Arthropoda</taxon>
        <taxon>Crustacea</taxon>
        <taxon>Oligostraca</taxon>
        <taxon>Ostracoda</taxon>
        <taxon>Podocopa</taxon>
        <taxon>Podocopida</taxon>
        <taxon>Darwinulocopina</taxon>
        <taxon>Darwinuloidea</taxon>
        <taxon>Darwinulidae</taxon>
        <taxon>Darwinula</taxon>
    </lineage>
</organism>
<reference evidence="1" key="1">
    <citation type="submission" date="2020-11" db="EMBL/GenBank/DDBJ databases">
        <authorList>
            <person name="Tran Van P."/>
        </authorList>
    </citation>
    <scope>NUCLEOTIDE SEQUENCE</scope>
</reference>
<accession>A0A7R9A5N9</accession>
<protein>
    <submittedName>
        <fullName evidence="1">Uncharacterized protein</fullName>
    </submittedName>
</protein>
<sequence length="238" mass="27106">MELIGELLRMTMYSYQVNLKYFSGFLGEFLTAHKIPIEEENEPVISCAQLRLKMPKPSTRRDLCNTTRAMKQADHADSGVIPMLVEFIQGRDKINEHFRESRPRQSSKSVRLFKRVASVRWAKACRKTERFLASDANRLEVVFQWPQMASPEELAFSAQVKLRQERKFDAANLLKDVCILDLSILISYFCPTSPYGSAFFNEADETMEACAGERNPPWHPRSSMNHAVGVGAPGECLP</sequence>
<gene>
    <name evidence="1" type="ORF">DSTB1V02_LOCUS7118</name>
</gene>
<dbReference type="AlphaFoldDB" id="A0A7R9A5N9"/>